<organism evidence="1 2">
    <name type="scientific">Advenella mimigardefordensis (strain DSM 17166 / LMG 22922 / DPN7)</name>
    <dbReference type="NCBI Taxonomy" id="1247726"/>
    <lineage>
        <taxon>Bacteria</taxon>
        <taxon>Pseudomonadati</taxon>
        <taxon>Pseudomonadota</taxon>
        <taxon>Betaproteobacteria</taxon>
        <taxon>Burkholderiales</taxon>
        <taxon>Alcaligenaceae</taxon>
    </lineage>
</organism>
<dbReference type="InterPro" id="IPR004220">
    <property type="entry name" value="5-COMe_2-OHmuconate_Isoase"/>
</dbReference>
<dbReference type="PANTHER" id="PTHR37950">
    <property type="entry name" value="4-HYDROXYPHENYLACETATE CATABOLISM PROTEIN"/>
    <property type="match status" value="1"/>
</dbReference>
<evidence type="ECO:0000313" key="2">
    <source>
        <dbReference type="Proteomes" id="UP000019095"/>
    </source>
</evidence>
<dbReference type="HOGENOM" id="CLU_139188_1_0_4"/>
<keyword evidence="2" id="KW-1185">Reference proteome</keyword>
<gene>
    <name evidence="1" type="primary">hpcD</name>
    <name evidence="1" type="ORF">MIM_c17520</name>
</gene>
<dbReference type="GO" id="GO:0008704">
    <property type="term" value="F:5-carboxymethyl-2-hydroxymuconate delta-isomerase activity"/>
    <property type="evidence" value="ECO:0007669"/>
    <property type="project" value="InterPro"/>
</dbReference>
<dbReference type="AlphaFoldDB" id="W0PFK0"/>
<dbReference type="PANTHER" id="PTHR37950:SF1">
    <property type="entry name" value="4-HYDROXYPHENYLACETATE CATABOLISM PROTEIN"/>
    <property type="match status" value="1"/>
</dbReference>
<dbReference type="STRING" id="1247726.MIM_c17520"/>
<proteinExistence type="predicted"/>
<dbReference type="InterPro" id="IPR014347">
    <property type="entry name" value="Tautomerase/MIF_sf"/>
</dbReference>
<dbReference type="Proteomes" id="UP000019095">
    <property type="component" value="Chromosome"/>
</dbReference>
<dbReference type="Gene3D" id="3.30.429.10">
    <property type="entry name" value="Macrophage Migration Inhibitory Factor"/>
    <property type="match status" value="1"/>
</dbReference>
<dbReference type="CDD" id="cd00580">
    <property type="entry name" value="CHMI"/>
    <property type="match status" value="1"/>
</dbReference>
<dbReference type="KEGG" id="amim:MIM_c17520"/>
<dbReference type="EMBL" id="CP003915">
    <property type="protein sequence ID" value="AHG63833.1"/>
    <property type="molecule type" value="Genomic_DNA"/>
</dbReference>
<reference evidence="1 2" key="1">
    <citation type="journal article" date="2014" name="Microbiology">
        <title>Unravelling the complete genome sequence of Advenella mimigardefordensis strain DPN7T and novel insights in the catabolism of the xenobiotic polythioester precursor 3,3'-dithiodipropionate.</title>
        <authorList>
            <person name="Wubbeler J.H."/>
            <person name="Hiessl S."/>
            <person name="Schuldes J."/>
            <person name="Thurmer A."/>
            <person name="Daniel R."/>
            <person name="Steinbuchel A."/>
        </authorList>
    </citation>
    <scope>NUCLEOTIDE SEQUENCE [LARGE SCALE GENOMIC DNA]</scope>
    <source>
        <strain evidence="2">DSM 17166 / LMG 22922 / DPN7</strain>
    </source>
</reference>
<keyword evidence="1" id="KW-0413">Isomerase</keyword>
<dbReference type="SUPFAM" id="SSF55331">
    <property type="entry name" value="Tautomerase/MIF"/>
    <property type="match status" value="1"/>
</dbReference>
<name>W0PFK0_ADVMD</name>
<accession>W0PFK0</accession>
<dbReference type="PATRIC" id="fig|1247726.3.peg.1932"/>
<sequence>MPHVVILYTGNLETLTDMSVLCRNLADTMLTIRSEDGKPVFPTGGTRVFAYPAQHYAVSDGGSAGLAAGGDGDYGFIYINLRMGSGRSDAVKKAAGDALLSCAQSHLESLFSTPGKHLGLTVQIDEAPGQVYDGKHSTLHPLFTRN</sequence>
<protein>
    <submittedName>
        <fullName evidence="1">5-carboxymethyl-2-hydroxymuconate delta-isomerase</fullName>
    </submittedName>
</protein>
<dbReference type="RefSeq" id="WP_025372471.1">
    <property type="nucleotide sequence ID" value="NZ_CP003915.1"/>
</dbReference>
<evidence type="ECO:0000313" key="1">
    <source>
        <dbReference type="EMBL" id="AHG63833.1"/>
    </source>
</evidence>
<dbReference type="OrthoDB" id="9805307at2"/>
<dbReference type="eggNOG" id="COG3232">
    <property type="taxonomic scope" value="Bacteria"/>
</dbReference>
<dbReference type="Pfam" id="PF02962">
    <property type="entry name" value="CHMI"/>
    <property type="match status" value="1"/>
</dbReference>